<evidence type="ECO:0000313" key="3">
    <source>
        <dbReference type="EMBL" id="QOP40958.1"/>
    </source>
</evidence>
<sequence length="191" mass="22641">MMNEYYIYIATAIILVLIFYIIRLRMRLHNMQERKERLIKEAYFNPVTNLPNKKNIKFVFDEQIDRTLRHNQSFLILAIKMNNYHQLKNQSTELVNEFMYEASNIIIKSTRNEDLVAHIYDDIFIILFNEYLEEDNSHIVIERLQKGFSENPVDIDASYDVSMGLTKYPNDGTDSETLIEKAIAKAESKQF</sequence>
<organism evidence="3 4">
    <name type="scientific">Sulfurimonas marina</name>
    <dbReference type="NCBI Taxonomy" id="2590551"/>
    <lineage>
        <taxon>Bacteria</taxon>
        <taxon>Pseudomonadati</taxon>
        <taxon>Campylobacterota</taxon>
        <taxon>Epsilonproteobacteria</taxon>
        <taxon>Campylobacterales</taxon>
        <taxon>Sulfurimonadaceae</taxon>
        <taxon>Sulfurimonas</taxon>
    </lineage>
</organism>
<dbReference type="PROSITE" id="PS50887">
    <property type="entry name" value="GGDEF"/>
    <property type="match status" value="1"/>
</dbReference>
<dbReference type="AlphaFoldDB" id="A0A7M1AWJ9"/>
<dbReference type="EMBL" id="CP041165">
    <property type="protein sequence ID" value="QOP40958.1"/>
    <property type="molecule type" value="Genomic_DNA"/>
</dbReference>
<keyword evidence="1" id="KW-0472">Membrane</keyword>
<dbReference type="SUPFAM" id="SSF55073">
    <property type="entry name" value="Nucleotide cyclase"/>
    <property type="match status" value="1"/>
</dbReference>
<dbReference type="Pfam" id="PF00990">
    <property type="entry name" value="GGDEF"/>
    <property type="match status" value="1"/>
</dbReference>
<dbReference type="GO" id="GO:0071111">
    <property type="term" value="F:cyclic-guanylate-specific phosphodiesterase activity"/>
    <property type="evidence" value="ECO:0007669"/>
    <property type="project" value="InterPro"/>
</dbReference>
<keyword evidence="1" id="KW-0812">Transmembrane</keyword>
<dbReference type="Proteomes" id="UP000593910">
    <property type="component" value="Chromosome"/>
</dbReference>
<dbReference type="SMART" id="SM00267">
    <property type="entry name" value="GGDEF"/>
    <property type="match status" value="1"/>
</dbReference>
<name>A0A7M1AWJ9_9BACT</name>
<accession>A0A7M1AWJ9</accession>
<keyword evidence="4" id="KW-1185">Reference proteome</keyword>
<evidence type="ECO:0000313" key="4">
    <source>
        <dbReference type="Proteomes" id="UP000593910"/>
    </source>
</evidence>
<dbReference type="NCBIfam" id="TIGR00254">
    <property type="entry name" value="GGDEF"/>
    <property type="match status" value="1"/>
</dbReference>
<dbReference type="Gene3D" id="3.30.70.270">
    <property type="match status" value="1"/>
</dbReference>
<dbReference type="InterPro" id="IPR043128">
    <property type="entry name" value="Rev_trsase/Diguanyl_cyclase"/>
</dbReference>
<dbReference type="PANTHER" id="PTHR33121">
    <property type="entry name" value="CYCLIC DI-GMP PHOSPHODIESTERASE PDEF"/>
    <property type="match status" value="1"/>
</dbReference>
<keyword evidence="1" id="KW-1133">Transmembrane helix</keyword>
<evidence type="ECO:0000259" key="2">
    <source>
        <dbReference type="PROSITE" id="PS50887"/>
    </source>
</evidence>
<protein>
    <submittedName>
        <fullName evidence="3">Diguanylate cyclase</fullName>
    </submittedName>
</protein>
<evidence type="ECO:0000256" key="1">
    <source>
        <dbReference type="SAM" id="Phobius"/>
    </source>
</evidence>
<dbReference type="InterPro" id="IPR029787">
    <property type="entry name" value="Nucleotide_cyclase"/>
</dbReference>
<feature type="domain" description="GGDEF" evidence="2">
    <location>
        <begin position="72"/>
        <end position="191"/>
    </location>
</feature>
<feature type="transmembrane region" description="Helical" evidence="1">
    <location>
        <begin position="6"/>
        <end position="24"/>
    </location>
</feature>
<gene>
    <name evidence="3" type="ORF">FJR03_04055</name>
</gene>
<reference evidence="3 4" key="1">
    <citation type="submission" date="2019-06" db="EMBL/GenBank/DDBJ databases">
        <title>Sulfurimonas gotlandica sp. nov., a chemoautotrophic and psychrotolerant epsilonproteobacterium isolated from a pelagic redoxcline, and an emended description of the genus Sulfurimonas.</title>
        <authorList>
            <person name="Wang S."/>
            <person name="Jiang L."/>
            <person name="Shao Z."/>
        </authorList>
    </citation>
    <scope>NUCLEOTIDE SEQUENCE [LARGE SCALE GENOMIC DNA]</scope>
    <source>
        <strain evidence="3 4">B2</strain>
    </source>
</reference>
<dbReference type="InterPro" id="IPR050706">
    <property type="entry name" value="Cyclic-di-GMP_PDE-like"/>
</dbReference>
<dbReference type="KEGG" id="smax:FJR03_04055"/>
<dbReference type="InterPro" id="IPR000160">
    <property type="entry name" value="GGDEF_dom"/>
</dbReference>
<dbReference type="PANTHER" id="PTHR33121:SF70">
    <property type="entry name" value="SIGNALING PROTEIN YKOW"/>
    <property type="match status" value="1"/>
</dbReference>
<proteinExistence type="predicted"/>